<name>A0ABV4HUR3_9GAMM</name>
<keyword evidence="1" id="KW-0472">Membrane</keyword>
<feature type="transmembrane region" description="Helical" evidence="1">
    <location>
        <begin position="21"/>
        <end position="43"/>
    </location>
</feature>
<keyword evidence="1" id="KW-0812">Transmembrane</keyword>
<organism evidence="2 3">
    <name type="scientific">Luteimonas salinilitoris</name>
    <dbReference type="NCBI Taxonomy" id="3237697"/>
    <lineage>
        <taxon>Bacteria</taxon>
        <taxon>Pseudomonadati</taxon>
        <taxon>Pseudomonadota</taxon>
        <taxon>Gammaproteobacteria</taxon>
        <taxon>Lysobacterales</taxon>
        <taxon>Lysobacteraceae</taxon>
        <taxon>Luteimonas</taxon>
    </lineage>
</organism>
<proteinExistence type="predicted"/>
<feature type="transmembrane region" description="Helical" evidence="1">
    <location>
        <begin position="63"/>
        <end position="87"/>
    </location>
</feature>
<dbReference type="Proteomes" id="UP001566331">
    <property type="component" value="Unassembled WGS sequence"/>
</dbReference>
<accession>A0ABV4HUR3</accession>
<comment type="caution">
    <text evidence="2">The sequence shown here is derived from an EMBL/GenBank/DDBJ whole genome shotgun (WGS) entry which is preliminary data.</text>
</comment>
<keyword evidence="1" id="KW-1133">Transmembrane helix</keyword>
<sequence>MIKLMSDRLNGHRKYEKYSQMPDWLVALFAISGFLIAGFYGFVLHEVLPGYLEMANKAPLSEWGSKGLLVTAMLAGLGVVTWHFGCVACCCNGILSERWYKMMLIIAATIVCGVPAA</sequence>
<gene>
    <name evidence="2" type="ORF">AB6713_18045</name>
</gene>
<keyword evidence="3" id="KW-1185">Reference proteome</keyword>
<evidence type="ECO:0000256" key="1">
    <source>
        <dbReference type="SAM" id="Phobius"/>
    </source>
</evidence>
<dbReference type="RefSeq" id="WP_370562841.1">
    <property type="nucleotide sequence ID" value="NZ_JBFWIB010000002.1"/>
</dbReference>
<reference evidence="2 3" key="1">
    <citation type="submission" date="2024-07" db="EMBL/GenBank/DDBJ databases">
        <title>Luteimonas salilacus sp. nov., isolated from the shore soil of Salt Lake in Tibet of China.</title>
        <authorList>
            <person name="Zhang X."/>
            <person name="Li A."/>
        </authorList>
    </citation>
    <scope>NUCLEOTIDE SEQUENCE [LARGE SCALE GENOMIC DNA]</scope>
    <source>
        <strain evidence="2 3">B3-2-R+30</strain>
    </source>
</reference>
<dbReference type="EMBL" id="JBFWIC010000037">
    <property type="protein sequence ID" value="MEZ0476497.1"/>
    <property type="molecule type" value="Genomic_DNA"/>
</dbReference>
<protein>
    <submittedName>
        <fullName evidence="2">Uncharacterized protein</fullName>
    </submittedName>
</protein>
<evidence type="ECO:0000313" key="2">
    <source>
        <dbReference type="EMBL" id="MEZ0476497.1"/>
    </source>
</evidence>
<evidence type="ECO:0000313" key="3">
    <source>
        <dbReference type="Proteomes" id="UP001566331"/>
    </source>
</evidence>